<dbReference type="InterPro" id="IPR012354">
    <property type="entry name" value="Esterase_lipase"/>
</dbReference>
<dbReference type="PANTHER" id="PTHR11614">
    <property type="entry name" value="PHOSPHOLIPASE-RELATED"/>
    <property type="match status" value="1"/>
</dbReference>
<dbReference type="Pfam" id="PF12146">
    <property type="entry name" value="Hydrolase_4"/>
    <property type="match status" value="1"/>
</dbReference>
<evidence type="ECO:0000313" key="4">
    <source>
        <dbReference type="EMBL" id="ABB29187.1"/>
    </source>
</evidence>
<evidence type="ECO:0000256" key="1">
    <source>
        <dbReference type="PIRSR" id="PIRSR017388-1"/>
    </source>
</evidence>
<organism evidence="4">
    <name type="scientific">Chlorobium chlorochromatii (strain CaD3)</name>
    <dbReference type="NCBI Taxonomy" id="340177"/>
    <lineage>
        <taxon>Bacteria</taxon>
        <taxon>Pseudomonadati</taxon>
        <taxon>Chlorobiota</taxon>
        <taxon>Chlorobiia</taxon>
        <taxon>Chlorobiales</taxon>
        <taxon>Chlorobiaceae</taxon>
        <taxon>Chlorobium/Pelodictyon group</taxon>
        <taxon>Chlorobium</taxon>
    </lineage>
</organism>
<keyword evidence="4" id="KW-0378">Hydrolase</keyword>
<feature type="domain" description="Serine aminopeptidase S33" evidence="3">
    <location>
        <begin position="8"/>
        <end position="229"/>
    </location>
</feature>
<protein>
    <submittedName>
        <fullName evidence="4">Lysophospholipase L2, putative</fullName>
        <ecNumber evidence="4">3.1.1.1</ecNumber>
    </submittedName>
</protein>
<dbReference type="SUPFAM" id="SSF53474">
    <property type="entry name" value="alpha/beta-Hydrolases"/>
    <property type="match status" value="1"/>
</dbReference>
<dbReference type="InterPro" id="IPR029058">
    <property type="entry name" value="AB_hydrolase_fold"/>
</dbReference>
<reference evidence="4" key="1">
    <citation type="submission" date="2005-08" db="EMBL/GenBank/DDBJ databases">
        <title>Complete sequence of Chlorobium chlorochromatii CaD3.</title>
        <authorList>
            <person name="Copeland A."/>
            <person name="Lucas S."/>
            <person name="Lapidus A."/>
            <person name="Barry K."/>
            <person name="Detter J.C."/>
            <person name="Glavina T."/>
            <person name="Hammon N."/>
            <person name="Israni S."/>
            <person name="Pitluck S."/>
            <person name="Bryant D."/>
            <person name="Schmutz J."/>
            <person name="Larimer F."/>
            <person name="Land M."/>
            <person name="Kyrpides N."/>
            <person name="Ivanova N."/>
            <person name="Richardson P."/>
        </authorList>
    </citation>
    <scope>NUCLEOTIDE SEQUENCE [LARGE SCALE GENOMIC DNA]</scope>
    <source>
        <strain evidence="4">CaD3</strain>
    </source>
</reference>
<sequence>MPEPKPHTLAVLVLHGFSGTLESVKALREPLQALGLPVAMPLLAGHGEHSPEALRGVTWETWLADAEEALLQLSNQALQVIVIGHSMGALLAVQLAYRYPTLVDSLVLAAPALRIASIFAPGRLFHSIAPIVSRLVKNWRLQSEEDRRNAVYGDLHYEWVPTKTVLSFFELVKKTERLLPHITHPALILHCRCDNTVLPESAEIAHSSLGSMPAAKSLVWFDKVGHQLFCATERDCVVLEIVGFVKSRFR</sequence>
<dbReference type="AlphaFoldDB" id="Q3AP88"/>
<name>Q3AP88_CHLCH</name>
<evidence type="ECO:0000256" key="2">
    <source>
        <dbReference type="PIRSR" id="PIRSR017388-2"/>
    </source>
</evidence>
<proteinExistence type="predicted"/>
<dbReference type="OrthoDB" id="9777090at2"/>
<dbReference type="Gene3D" id="3.40.50.1820">
    <property type="entry name" value="alpha/beta hydrolase"/>
    <property type="match status" value="1"/>
</dbReference>
<dbReference type="MEROPS" id="S09.946"/>
<dbReference type="ESTHER" id="chlch-q3ap88">
    <property type="family name" value="CarbLipBact_2"/>
</dbReference>
<dbReference type="KEGG" id="cch:Cag_1939"/>
<dbReference type="InterPro" id="IPR051044">
    <property type="entry name" value="MAG_DAG_Lipase"/>
</dbReference>
<gene>
    <name evidence="4" type="ordered locus">Cag_1939</name>
</gene>
<feature type="active site" description="Charge relay system" evidence="1">
    <location>
        <position position="226"/>
    </location>
</feature>
<dbReference type="HOGENOM" id="CLU_076594_0_2_10"/>
<feature type="active site" description="Nucleophile" evidence="1">
    <location>
        <position position="86"/>
    </location>
</feature>
<dbReference type="STRING" id="340177.Cag_1939"/>
<dbReference type="InterPro" id="IPR022742">
    <property type="entry name" value="Hydrolase_4"/>
</dbReference>
<feature type="active site" description="Charge relay system" evidence="1">
    <location>
        <position position="194"/>
    </location>
</feature>
<dbReference type="EC" id="3.1.1.1" evidence="4"/>
<dbReference type="eggNOG" id="COG1647">
    <property type="taxonomic scope" value="Bacteria"/>
</dbReference>
<feature type="binding site" evidence="2">
    <location>
        <position position="17"/>
    </location>
    <ligand>
        <name>substrate</name>
    </ligand>
</feature>
<dbReference type="PIRSF" id="PIRSF017388">
    <property type="entry name" value="Esterase_lipase"/>
    <property type="match status" value="1"/>
</dbReference>
<dbReference type="GO" id="GO:0106435">
    <property type="term" value="F:carboxylesterase activity"/>
    <property type="evidence" value="ECO:0007669"/>
    <property type="project" value="UniProtKB-EC"/>
</dbReference>
<feature type="binding site" evidence="2">
    <location>
        <position position="87"/>
    </location>
    <ligand>
        <name>substrate</name>
    </ligand>
</feature>
<evidence type="ECO:0000259" key="3">
    <source>
        <dbReference type="Pfam" id="PF12146"/>
    </source>
</evidence>
<accession>Q3AP88</accession>
<dbReference type="EMBL" id="CP000108">
    <property type="protein sequence ID" value="ABB29187.1"/>
    <property type="molecule type" value="Genomic_DNA"/>
</dbReference>